<reference evidence="8" key="1">
    <citation type="submission" date="2022-05" db="EMBL/GenBank/DDBJ databases">
        <authorList>
            <person name="Okamura Y."/>
        </authorList>
    </citation>
    <scope>NUCLEOTIDE SEQUENCE</scope>
</reference>
<evidence type="ECO:0000313" key="8">
    <source>
        <dbReference type="EMBL" id="CAH4029914.1"/>
    </source>
</evidence>
<dbReference type="Proteomes" id="UP001152562">
    <property type="component" value="Unassembled WGS sequence"/>
</dbReference>
<dbReference type="PROSITE" id="PS00893">
    <property type="entry name" value="NUDIX_BOX"/>
    <property type="match status" value="1"/>
</dbReference>
<dbReference type="InterPro" id="IPR000086">
    <property type="entry name" value="NUDIX_hydrolase_dom"/>
</dbReference>
<evidence type="ECO:0000256" key="6">
    <source>
        <dbReference type="ARBA" id="ARBA00023211"/>
    </source>
</evidence>
<keyword evidence="9" id="KW-1185">Reference proteome</keyword>
<evidence type="ECO:0000259" key="7">
    <source>
        <dbReference type="PROSITE" id="PS51462"/>
    </source>
</evidence>
<accession>A0A9P0TCI2</accession>
<proteinExistence type="predicted"/>
<evidence type="ECO:0000256" key="2">
    <source>
        <dbReference type="ARBA" id="ARBA00001946"/>
    </source>
</evidence>
<organism evidence="8 9">
    <name type="scientific">Pieris brassicae</name>
    <name type="common">White butterfly</name>
    <name type="synonym">Large white butterfly</name>
    <dbReference type="NCBI Taxonomy" id="7116"/>
    <lineage>
        <taxon>Eukaryota</taxon>
        <taxon>Metazoa</taxon>
        <taxon>Ecdysozoa</taxon>
        <taxon>Arthropoda</taxon>
        <taxon>Hexapoda</taxon>
        <taxon>Insecta</taxon>
        <taxon>Pterygota</taxon>
        <taxon>Neoptera</taxon>
        <taxon>Endopterygota</taxon>
        <taxon>Lepidoptera</taxon>
        <taxon>Glossata</taxon>
        <taxon>Ditrysia</taxon>
        <taxon>Papilionoidea</taxon>
        <taxon>Pieridae</taxon>
        <taxon>Pierinae</taxon>
        <taxon>Pieris</taxon>
    </lineage>
</organism>
<dbReference type="Pfam" id="PF00293">
    <property type="entry name" value="NUDIX"/>
    <property type="match status" value="1"/>
</dbReference>
<sequence length="221" mass="25160">MATSVIGFHNLFSLASRERCMLNFKKFRVPFTNKNKVPSGSAAVLIPMCRVNDHATLLFTVRSAKLNSHSGQISFPGGKTDKGETPVETALRETQEEIGLSSSKIDIWGHGPSFPGKDFKLMITPIIAYVPDFTVDDLKINEEEVTEVLAVPIHILCDPSNQYHTQFRNGFVLPVFLAENYKIWGITAYITHVFLTCLLPRHMYRNEWMKKRITLDEDWEQ</sequence>
<gene>
    <name evidence="8" type="ORF">PIBRA_LOCUS6610</name>
</gene>
<comment type="cofactor">
    <cofactor evidence="1">
        <name>Mn(2+)</name>
        <dbReference type="ChEBI" id="CHEBI:29035"/>
    </cofactor>
</comment>
<dbReference type="AlphaFoldDB" id="A0A9P0TCI2"/>
<keyword evidence="3" id="KW-0479">Metal-binding</keyword>
<dbReference type="InterPro" id="IPR020084">
    <property type="entry name" value="NUDIX_hydrolase_CS"/>
</dbReference>
<dbReference type="GO" id="GO:0010945">
    <property type="term" value="F:coenzyme A diphosphatase activity"/>
    <property type="evidence" value="ECO:0007669"/>
    <property type="project" value="InterPro"/>
</dbReference>
<protein>
    <recommendedName>
        <fullName evidence="7">Nudix hydrolase domain-containing protein</fullName>
    </recommendedName>
</protein>
<comment type="caution">
    <text evidence="8">The sequence shown here is derived from an EMBL/GenBank/DDBJ whole genome shotgun (WGS) entry which is preliminary data.</text>
</comment>
<keyword evidence="5" id="KW-0460">Magnesium</keyword>
<evidence type="ECO:0000256" key="3">
    <source>
        <dbReference type="ARBA" id="ARBA00022723"/>
    </source>
</evidence>
<dbReference type="SUPFAM" id="SSF55811">
    <property type="entry name" value="Nudix"/>
    <property type="match status" value="1"/>
</dbReference>
<name>A0A9P0TCI2_PIEBR</name>
<evidence type="ECO:0000256" key="1">
    <source>
        <dbReference type="ARBA" id="ARBA00001936"/>
    </source>
</evidence>
<evidence type="ECO:0000313" key="9">
    <source>
        <dbReference type="Proteomes" id="UP001152562"/>
    </source>
</evidence>
<evidence type="ECO:0000256" key="4">
    <source>
        <dbReference type="ARBA" id="ARBA00022801"/>
    </source>
</evidence>
<dbReference type="PANTHER" id="PTHR12992:SF11">
    <property type="entry name" value="MITOCHONDRIAL COENZYME A DIPHOSPHATASE NUDT8"/>
    <property type="match status" value="1"/>
</dbReference>
<keyword evidence="6" id="KW-0464">Manganese</keyword>
<dbReference type="PANTHER" id="PTHR12992">
    <property type="entry name" value="NUDIX HYDROLASE"/>
    <property type="match status" value="1"/>
</dbReference>
<dbReference type="InterPro" id="IPR015797">
    <property type="entry name" value="NUDIX_hydrolase-like_dom_sf"/>
</dbReference>
<keyword evidence="4" id="KW-0378">Hydrolase</keyword>
<dbReference type="GO" id="GO:0046872">
    <property type="term" value="F:metal ion binding"/>
    <property type="evidence" value="ECO:0007669"/>
    <property type="project" value="UniProtKB-KW"/>
</dbReference>
<dbReference type="EMBL" id="CALOZG010000010">
    <property type="protein sequence ID" value="CAH4029914.1"/>
    <property type="molecule type" value="Genomic_DNA"/>
</dbReference>
<comment type="cofactor">
    <cofactor evidence="2">
        <name>Mg(2+)</name>
        <dbReference type="ChEBI" id="CHEBI:18420"/>
    </cofactor>
</comment>
<dbReference type="PROSITE" id="PS51462">
    <property type="entry name" value="NUDIX"/>
    <property type="match status" value="1"/>
</dbReference>
<dbReference type="Gene3D" id="3.90.79.10">
    <property type="entry name" value="Nucleoside Triphosphate Pyrophosphohydrolase"/>
    <property type="match status" value="1"/>
</dbReference>
<feature type="domain" description="Nudix hydrolase" evidence="7">
    <location>
        <begin position="38"/>
        <end position="178"/>
    </location>
</feature>
<dbReference type="CDD" id="cd03426">
    <property type="entry name" value="NUDIX_CoAse_Nudt7"/>
    <property type="match status" value="1"/>
</dbReference>
<evidence type="ECO:0000256" key="5">
    <source>
        <dbReference type="ARBA" id="ARBA00022842"/>
    </source>
</evidence>
<dbReference type="OrthoDB" id="206213at2759"/>
<dbReference type="InterPro" id="IPR045121">
    <property type="entry name" value="CoAse"/>
</dbReference>